<sequence length="186" mass="21598">MFRWLSSSAEAYGFLYGYSRGFNYQQKLNLVDVKLKWVKDKKKTERKNVSNLRKPLDLPQKFTKVFERHPGIFFISKKSDTQTVVLKEAYDHQQLIQKHPLVDIRARYSNMMQQEFLDRSRGLYKRSVSAGLEVGLKSICTDDLCDYGAFARLNILFLACLFARAPGSESCFVYKLPRRFGISCAL</sequence>
<proteinExistence type="predicted"/>
<name>A0AAV6JQR8_9ERIC</name>
<gene>
    <name evidence="2" type="ORF">RHGRI_021753</name>
</gene>
<dbReference type="InterPro" id="IPR045040">
    <property type="entry name" value="PORR_fam"/>
</dbReference>
<evidence type="ECO:0000259" key="1">
    <source>
        <dbReference type="Pfam" id="PF11955"/>
    </source>
</evidence>
<comment type="caution">
    <text evidence="2">The sequence shown here is derived from an EMBL/GenBank/DDBJ whole genome shotgun (WGS) entry which is preliminary data.</text>
</comment>
<dbReference type="PANTHER" id="PTHR31476">
    <property type="entry name" value="PROTEIN WHAT'S THIS FACTOR 1 HOMOLOG, CHLOROPLASTIC"/>
    <property type="match status" value="1"/>
</dbReference>
<dbReference type="EMBL" id="JACTNZ010000007">
    <property type="protein sequence ID" value="KAG5542019.1"/>
    <property type="molecule type" value="Genomic_DNA"/>
</dbReference>
<dbReference type="PANTHER" id="PTHR31476:SF6">
    <property type="entry name" value="EMB|CAB68190.1"/>
    <property type="match status" value="1"/>
</dbReference>
<evidence type="ECO:0000313" key="3">
    <source>
        <dbReference type="Proteomes" id="UP000823749"/>
    </source>
</evidence>
<evidence type="ECO:0000313" key="2">
    <source>
        <dbReference type="EMBL" id="KAG5542019.1"/>
    </source>
</evidence>
<reference evidence="2" key="1">
    <citation type="submission" date="2020-08" db="EMBL/GenBank/DDBJ databases">
        <title>Plant Genome Project.</title>
        <authorList>
            <person name="Zhang R.-G."/>
        </authorList>
    </citation>
    <scope>NUCLEOTIDE SEQUENCE</scope>
    <source>
        <strain evidence="2">WSP0</strain>
        <tissue evidence="2">Leaf</tissue>
    </source>
</reference>
<protein>
    <recommendedName>
        <fullName evidence="1">PORR domain-containing protein</fullName>
    </recommendedName>
</protein>
<keyword evidence="3" id="KW-1185">Reference proteome</keyword>
<dbReference type="InterPro" id="IPR021099">
    <property type="entry name" value="PORR_domain"/>
</dbReference>
<dbReference type="GO" id="GO:0003723">
    <property type="term" value="F:RNA binding"/>
    <property type="evidence" value="ECO:0007669"/>
    <property type="project" value="InterPro"/>
</dbReference>
<dbReference type="AlphaFoldDB" id="A0AAV6JQR8"/>
<feature type="domain" description="PORR" evidence="1">
    <location>
        <begin position="41"/>
        <end position="115"/>
    </location>
</feature>
<organism evidence="2 3">
    <name type="scientific">Rhododendron griersonianum</name>
    <dbReference type="NCBI Taxonomy" id="479676"/>
    <lineage>
        <taxon>Eukaryota</taxon>
        <taxon>Viridiplantae</taxon>
        <taxon>Streptophyta</taxon>
        <taxon>Embryophyta</taxon>
        <taxon>Tracheophyta</taxon>
        <taxon>Spermatophyta</taxon>
        <taxon>Magnoliopsida</taxon>
        <taxon>eudicotyledons</taxon>
        <taxon>Gunneridae</taxon>
        <taxon>Pentapetalae</taxon>
        <taxon>asterids</taxon>
        <taxon>Ericales</taxon>
        <taxon>Ericaceae</taxon>
        <taxon>Ericoideae</taxon>
        <taxon>Rhodoreae</taxon>
        <taxon>Rhododendron</taxon>
    </lineage>
</organism>
<dbReference type="Proteomes" id="UP000823749">
    <property type="component" value="Chromosome 7"/>
</dbReference>
<dbReference type="Pfam" id="PF11955">
    <property type="entry name" value="PORR"/>
    <property type="match status" value="1"/>
</dbReference>
<accession>A0AAV6JQR8</accession>